<dbReference type="SUPFAM" id="SSF53474">
    <property type="entry name" value="alpha/beta-Hydrolases"/>
    <property type="match status" value="1"/>
</dbReference>
<dbReference type="FunFam" id="3.40.50.980:FF:000002">
    <property type="entry name" value="Enterobactin synthetase component F"/>
    <property type="match status" value="1"/>
</dbReference>
<evidence type="ECO:0000256" key="1">
    <source>
        <dbReference type="ARBA" id="ARBA00001957"/>
    </source>
</evidence>
<dbReference type="Gene3D" id="3.40.50.980">
    <property type="match status" value="2"/>
</dbReference>
<evidence type="ECO:0000259" key="7">
    <source>
        <dbReference type="PROSITE" id="PS50075"/>
    </source>
</evidence>
<dbReference type="Gene3D" id="3.40.50.1820">
    <property type="entry name" value="alpha/beta hydrolase"/>
    <property type="match status" value="1"/>
</dbReference>
<dbReference type="GO" id="GO:0031177">
    <property type="term" value="F:phosphopantetheine binding"/>
    <property type="evidence" value="ECO:0007669"/>
    <property type="project" value="InterPro"/>
</dbReference>
<dbReference type="InterPro" id="IPR036259">
    <property type="entry name" value="MFS_trans_sf"/>
</dbReference>
<evidence type="ECO:0000256" key="6">
    <source>
        <dbReference type="SAM" id="Phobius"/>
    </source>
</evidence>
<accession>A0A9W6UM29</accession>
<feature type="transmembrane region" description="Helical" evidence="6">
    <location>
        <begin position="1516"/>
        <end position="1535"/>
    </location>
</feature>
<dbReference type="SUPFAM" id="SSF56801">
    <property type="entry name" value="Acetyl-CoA synthetase-like"/>
    <property type="match status" value="1"/>
</dbReference>
<comment type="cofactor">
    <cofactor evidence="1">
        <name>pantetheine 4'-phosphate</name>
        <dbReference type="ChEBI" id="CHEBI:47942"/>
    </cofactor>
</comment>
<feature type="transmembrane region" description="Helical" evidence="6">
    <location>
        <begin position="1754"/>
        <end position="1773"/>
    </location>
</feature>
<dbReference type="Pfam" id="PF00975">
    <property type="entry name" value="Thioesterase"/>
    <property type="match status" value="1"/>
</dbReference>
<dbReference type="GO" id="GO:0003824">
    <property type="term" value="F:catalytic activity"/>
    <property type="evidence" value="ECO:0007669"/>
    <property type="project" value="InterPro"/>
</dbReference>
<dbReference type="GO" id="GO:0005829">
    <property type="term" value="C:cytosol"/>
    <property type="evidence" value="ECO:0007669"/>
    <property type="project" value="TreeGrafter"/>
</dbReference>
<feature type="transmembrane region" description="Helical" evidence="6">
    <location>
        <begin position="1808"/>
        <end position="1825"/>
    </location>
</feature>
<proteinExistence type="inferred from homology"/>
<dbReference type="InterPro" id="IPR045851">
    <property type="entry name" value="AMP-bd_C_sf"/>
</dbReference>
<comment type="similarity">
    <text evidence="2">Belongs to the ATP-dependent AMP-binding enzyme family.</text>
</comment>
<dbReference type="FunFam" id="2.30.38.10:FF:000001">
    <property type="entry name" value="Non-ribosomal peptide synthetase PvdI"/>
    <property type="match status" value="1"/>
</dbReference>
<dbReference type="Pfam" id="PF07690">
    <property type="entry name" value="MFS_1"/>
    <property type="match status" value="1"/>
</dbReference>
<feature type="transmembrane region" description="Helical" evidence="6">
    <location>
        <begin position="1582"/>
        <end position="1602"/>
    </location>
</feature>
<dbReference type="InterPro" id="IPR000873">
    <property type="entry name" value="AMP-dep_synth/lig_dom"/>
</dbReference>
<feature type="transmembrane region" description="Helical" evidence="6">
    <location>
        <begin position="1488"/>
        <end position="1510"/>
    </location>
</feature>
<dbReference type="InterPro" id="IPR010071">
    <property type="entry name" value="AA_adenyl_dom"/>
</dbReference>
<comment type="caution">
    <text evidence="8">The sequence shown here is derived from an EMBL/GenBank/DDBJ whole genome shotgun (WGS) entry which is preliminary data.</text>
</comment>
<dbReference type="PROSITE" id="PS50075">
    <property type="entry name" value="CARRIER"/>
    <property type="match status" value="1"/>
</dbReference>
<evidence type="ECO:0000313" key="9">
    <source>
        <dbReference type="Proteomes" id="UP001165143"/>
    </source>
</evidence>
<evidence type="ECO:0000256" key="3">
    <source>
        <dbReference type="ARBA" id="ARBA00022450"/>
    </source>
</evidence>
<gene>
    <name evidence="8" type="ORF">Kpho01_07780</name>
</gene>
<feature type="transmembrane region" description="Helical" evidence="6">
    <location>
        <begin position="1719"/>
        <end position="1742"/>
    </location>
</feature>
<feature type="region of interest" description="Disordered" evidence="5">
    <location>
        <begin position="1"/>
        <end position="29"/>
    </location>
</feature>
<dbReference type="Gene3D" id="3.30.559.30">
    <property type="entry name" value="Nonribosomal peptide synthetase, condensation domain"/>
    <property type="match status" value="1"/>
</dbReference>
<dbReference type="Pfam" id="PF00668">
    <property type="entry name" value="Condensation"/>
    <property type="match status" value="1"/>
</dbReference>
<reference evidence="8" key="1">
    <citation type="submission" date="2023-02" db="EMBL/GenBank/DDBJ databases">
        <title>Kitasatospora phosalacinea NBRC 14362.</title>
        <authorList>
            <person name="Ichikawa N."/>
            <person name="Sato H."/>
            <person name="Tonouchi N."/>
        </authorList>
    </citation>
    <scope>NUCLEOTIDE SEQUENCE</scope>
    <source>
        <strain evidence="8">NBRC 14362</strain>
    </source>
</reference>
<organism evidence="8 9">
    <name type="scientific">Kitasatospora phosalacinea</name>
    <dbReference type="NCBI Taxonomy" id="2065"/>
    <lineage>
        <taxon>Bacteria</taxon>
        <taxon>Bacillati</taxon>
        <taxon>Actinomycetota</taxon>
        <taxon>Actinomycetes</taxon>
        <taxon>Kitasatosporales</taxon>
        <taxon>Streptomycetaceae</taxon>
        <taxon>Kitasatospora</taxon>
    </lineage>
</organism>
<feature type="transmembrane region" description="Helical" evidence="6">
    <location>
        <begin position="1668"/>
        <end position="1687"/>
    </location>
</feature>
<dbReference type="InterPro" id="IPR011701">
    <property type="entry name" value="MFS"/>
</dbReference>
<dbReference type="GO" id="GO:0044550">
    <property type="term" value="P:secondary metabolite biosynthetic process"/>
    <property type="evidence" value="ECO:0007669"/>
    <property type="project" value="TreeGrafter"/>
</dbReference>
<keyword evidence="6" id="KW-0472">Membrane</keyword>
<dbReference type="PANTHER" id="PTHR45527:SF1">
    <property type="entry name" value="FATTY ACID SYNTHASE"/>
    <property type="match status" value="1"/>
</dbReference>
<dbReference type="EMBL" id="BSRX01000003">
    <property type="protein sequence ID" value="GLW52767.1"/>
    <property type="molecule type" value="Genomic_DNA"/>
</dbReference>
<feature type="region of interest" description="Disordered" evidence="5">
    <location>
        <begin position="43"/>
        <end position="62"/>
    </location>
</feature>
<dbReference type="Proteomes" id="UP001165143">
    <property type="component" value="Unassembled WGS sequence"/>
</dbReference>
<sequence>MTTTPATAPTTGAPTTGTGAPATTPAPTPADARAELLARRLRRARTAAPAAAVPRRPEGTAPPLSFAQERLWFMDQFVPDSTAYTVPLVVRLRGPLAPERLSASLERLVTRHESLRMRFPAAADGTPTVVVDPPGGVRLEVRAADPALAPADREAQLDAWVREETGRPFDLAAGPVVRAALLRADEQDHVLVVVQHHIVSDGWSSELLLRELLAGYREGGEGPLPELPVQYGDFAAWQRERYRGEVRRADVDHWRGRLSGVPPLDLPADRPRPAVPTLRGAGHGIALDAETSRAVLALGAAHGATPYMTLLAAYQALLGRWCGQDDFAVGSTVAGRTLPELEPLVGLFANVLALRADLSGDPGFSGLLADVRERFVADLAHQEMPFEQLVEELALPRDPSRTPVFQTSFTLLNYERAEAGSADGGPEVGHQPFTTGSTRFDLELYLRHTDEGLHGYFTYSSDLFEPGTIARLAELFHRLLRQVVLHPELPLSQLDLTDTQELRTTLEEWNDTALPLEPGTLHGRFEARAAATPDAVCLVVDATGEQLSYRQLDERASALAAHLAVAGVGPGSVVAVCAERSAELVAALLGVLKAGGAYLPLDPDSPAERLSGMLADAAPRALLAQDALRDRLPSELPRGTRLFSLDDAALRRPPAERRPLLPAGPDDPAYVIFTSGSTGRPKGVLCSHRGIDNRLDWMQRAYPLGPADAVLQKTPAAFDVSVWELFWPLREGARLVMARPGGHRDGAYLRDAIREHAVTTAHFVPSMLAVFLAEEGVEHCTGLRTLVCSGEELPADLARQTLERLPAVGLHNLYGPTEASVDCTAWTCTPEGLAGARRTPIGRPIQNMRVYVLDRHGRPVPAGLPGELHIAGPGVALGYLNRPELTAERFRDDPWGPPGSRMYASGDLARHRPDGTVEYLGRTDQQVKLHGLRIEPGEVEAALRALPGVREAAVAVREDRPGVRRLVAWTVPDGSGADTAPAVLRAGLRRSLPDSMLPSAYVVLDALPVGPTGKLDRRALPSPAPAAPGADRAEPATDAERVVAGVWSEVLGVPLPGRDDDFFDLGGHSLLGIKVVARLRTALPDAAALSLMDLFKHPTVRGLAALAATPAADRGPARVLHELTPRQAADPVLTLVCVPYGGGSAAVYQPLADALPPGHALLALAGTGEEMGRAEGRAAFPELVAAAVAEIREHVRGPVAVYGHCGVGGALAVALALALEADGREVEAVYTGAIFPFARPRGPVVRLMTRMERLTGDRRYRNWLTSLGLSLDDVDPATARRLVRDMRADSEQAEEYFTGLLTGGVTPLAAPVVSVVGERDDITDYYRERFREWHFVTGTTALVVLAEAGHYFLKYRAAEVADILTTVHRELPAETPPAPVDDPTWHLADVSRSTDVSRSATAPPATTAKAAKAATPAPGMPRFLAVAAGQLVSMAGTATTEFALPLWLYLSSDSLLQLALLSSLALVPGLLAAPLAGTVADRYSRRAVMLAADTAAGATQAAMLALLLAGALHRPAVYALMTVLSVALTFQRIAWSSAVPQLVPKRFLGHANGLVQAGGGVVQFAVPLLATTALATVGLRGILIADVCSYAVAIAVTAALRFPRTLGWRRRESVGTELRAGFRLALGTPGLRAMLFFFAGTNLLVGPLFIFFQPLVLGFGSLADVARVSLAGGLGIVLGGTLMAVWGGPSRHRMRAVLGAFLLMAAGCLVTGLRPSTALVGVGVFGMFLGLTVMNTVYATIVQVKVPARFHGRAFAVNALFAWCTMPIGFVLLGPGTAALLQPALEPGGALAPTVGQLIGTGPGRGLGLTYVLFALALIATGLVLRRLPVFAHFDRQVPDARPDDLVGLEALHNRG</sequence>
<evidence type="ECO:0000256" key="2">
    <source>
        <dbReference type="ARBA" id="ARBA00006432"/>
    </source>
</evidence>
<dbReference type="Gene3D" id="1.20.1250.20">
    <property type="entry name" value="MFS general substrate transporter like domains"/>
    <property type="match status" value="1"/>
</dbReference>
<evidence type="ECO:0000256" key="4">
    <source>
        <dbReference type="ARBA" id="ARBA00022553"/>
    </source>
</evidence>
<dbReference type="InterPro" id="IPR020806">
    <property type="entry name" value="PKS_PP-bd"/>
</dbReference>
<feature type="region of interest" description="Disordered" evidence="5">
    <location>
        <begin position="1014"/>
        <end position="1037"/>
    </location>
</feature>
<dbReference type="PROSITE" id="PS00012">
    <property type="entry name" value="PHOSPHOPANTETHEINE"/>
    <property type="match status" value="1"/>
</dbReference>
<dbReference type="SMART" id="SM00823">
    <property type="entry name" value="PKS_PP"/>
    <property type="match status" value="1"/>
</dbReference>
<evidence type="ECO:0000256" key="5">
    <source>
        <dbReference type="SAM" id="MobiDB-lite"/>
    </source>
</evidence>
<dbReference type="InterPro" id="IPR001031">
    <property type="entry name" value="Thioesterase"/>
</dbReference>
<dbReference type="InterPro" id="IPR020845">
    <property type="entry name" value="AMP-binding_CS"/>
</dbReference>
<feature type="transmembrane region" description="Helical" evidence="6">
    <location>
        <begin position="1633"/>
        <end position="1656"/>
    </location>
</feature>
<dbReference type="OrthoDB" id="2472181at2"/>
<dbReference type="GO" id="GO:0008610">
    <property type="term" value="P:lipid biosynthetic process"/>
    <property type="evidence" value="ECO:0007669"/>
    <property type="project" value="UniProtKB-ARBA"/>
</dbReference>
<dbReference type="Pfam" id="PF00550">
    <property type="entry name" value="PP-binding"/>
    <property type="match status" value="1"/>
</dbReference>
<dbReference type="GO" id="GO:0072330">
    <property type="term" value="P:monocarboxylic acid biosynthetic process"/>
    <property type="evidence" value="ECO:0007669"/>
    <property type="project" value="UniProtKB-ARBA"/>
</dbReference>
<dbReference type="GO" id="GO:0022857">
    <property type="term" value="F:transmembrane transporter activity"/>
    <property type="evidence" value="ECO:0007669"/>
    <property type="project" value="InterPro"/>
</dbReference>
<dbReference type="InterPro" id="IPR025110">
    <property type="entry name" value="AMP-bd_C"/>
</dbReference>
<dbReference type="FunFam" id="3.40.50.12780:FF:000012">
    <property type="entry name" value="Non-ribosomal peptide synthetase"/>
    <property type="match status" value="1"/>
</dbReference>
<dbReference type="InterPro" id="IPR023213">
    <property type="entry name" value="CAT-like_dom_sf"/>
</dbReference>
<dbReference type="RefSeq" id="WP_081973889.1">
    <property type="nucleotide sequence ID" value="NZ_BSRX01000003.1"/>
</dbReference>
<keyword evidence="3" id="KW-0596">Phosphopantetheine</keyword>
<dbReference type="CDD" id="cd06173">
    <property type="entry name" value="MFS_MefA_like"/>
    <property type="match status" value="1"/>
</dbReference>
<dbReference type="InterPro" id="IPR036736">
    <property type="entry name" value="ACP-like_sf"/>
</dbReference>
<evidence type="ECO:0000313" key="8">
    <source>
        <dbReference type="EMBL" id="GLW52767.1"/>
    </source>
</evidence>
<dbReference type="Pfam" id="PF13193">
    <property type="entry name" value="AMP-binding_C"/>
    <property type="match status" value="1"/>
</dbReference>
<feature type="transmembrane region" description="Helical" evidence="6">
    <location>
        <begin position="1694"/>
        <end position="1713"/>
    </location>
</feature>
<dbReference type="InterPro" id="IPR006162">
    <property type="entry name" value="Ppantetheine_attach_site"/>
</dbReference>
<keyword evidence="6" id="KW-0812">Transmembrane</keyword>
<dbReference type="FunFam" id="3.40.50.980:FF:000001">
    <property type="entry name" value="Non-ribosomal peptide synthetase"/>
    <property type="match status" value="1"/>
</dbReference>
<feature type="transmembrane region" description="Helical" evidence="6">
    <location>
        <begin position="1423"/>
        <end position="1449"/>
    </location>
</feature>
<dbReference type="PROSITE" id="PS00455">
    <property type="entry name" value="AMP_BINDING"/>
    <property type="match status" value="1"/>
</dbReference>
<dbReference type="Gene3D" id="1.10.1200.10">
    <property type="entry name" value="ACP-like"/>
    <property type="match status" value="1"/>
</dbReference>
<dbReference type="Gene3D" id="3.30.300.30">
    <property type="match status" value="1"/>
</dbReference>
<dbReference type="Pfam" id="PF00501">
    <property type="entry name" value="AMP-binding"/>
    <property type="match status" value="1"/>
</dbReference>
<dbReference type="SUPFAM" id="SSF52777">
    <property type="entry name" value="CoA-dependent acyltransferases"/>
    <property type="match status" value="2"/>
</dbReference>
<protein>
    <recommendedName>
        <fullName evidence="7">Carrier domain-containing protein</fullName>
    </recommendedName>
</protein>
<dbReference type="InterPro" id="IPR029058">
    <property type="entry name" value="AB_hydrolase_fold"/>
</dbReference>
<dbReference type="SUPFAM" id="SSF103473">
    <property type="entry name" value="MFS general substrate transporter"/>
    <property type="match status" value="1"/>
</dbReference>
<dbReference type="Gene3D" id="3.30.559.10">
    <property type="entry name" value="Chloramphenicol acetyltransferase-like domain"/>
    <property type="match status" value="1"/>
</dbReference>
<name>A0A9W6UM29_9ACTN</name>
<dbReference type="NCBIfam" id="TIGR01733">
    <property type="entry name" value="AA-adenyl-dom"/>
    <property type="match status" value="1"/>
</dbReference>
<dbReference type="InterPro" id="IPR001242">
    <property type="entry name" value="Condensation_dom"/>
</dbReference>
<keyword evidence="6" id="KW-1133">Transmembrane helix</keyword>
<dbReference type="Gene3D" id="2.30.38.10">
    <property type="entry name" value="Luciferase, Domain 3"/>
    <property type="match status" value="1"/>
</dbReference>
<dbReference type="GO" id="GO:0017000">
    <property type="term" value="P:antibiotic biosynthetic process"/>
    <property type="evidence" value="ECO:0007669"/>
    <property type="project" value="UniProtKB-ARBA"/>
</dbReference>
<dbReference type="CDD" id="cd17646">
    <property type="entry name" value="A_NRPS_AB3403-like"/>
    <property type="match status" value="1"/>
</dbReference>
<dbReference type="FunFam" id="1.10.1200.10:FF:000016">
    <property type="entry name" value="Non-ribosomal peptide synthase"/>
    <property type="match status" value="1"/>
</dbReference>
<dbReference type="CDD" id="cd19531">
    <property type="entry name" value="LCL_NRPS-like"/>
    <property type="match status" value="1"/>
</dbReference>
<dbReference type="GO" id="GO:0043041">
    <property type="term" value="P:amino acid activation for nonribosomal peptide biosynthetic process"/>
    <property type="evidence" value="ECO:0007669"/>
    <property type="project" value="TreeGrafter"/>
</dbReference>
<keyword evidence="4" id="KW-0597">Phosphoprotein</keyword>
<dbReference type="InterPro" id="IPR009081">
    <property type="entry name" value="PP-bd_ACP"/>
</dbReference>
<feature type="domain" description="Carrier" evidence="7">
    <location>
        <begin position="1034"/>
        <end position="1111"/>
    </location>
</feature>
<dbReference type="PANTHER" id="PTHR45527">
    <property type="entry name" value="NONRIBOSOMAL PEPTIDE SYNTHETASE"/>
    <property type="match status" value="1"/>
</dbReference>
<feature type="transmembrane region" description="Helical" evidence="6">
    <location>
        <begin position="1455"/>
        <end position="1476"/>
    </location>
</feature>